<dbReference type="EMBL" id="MCFD01000005">
    <property type="protein sequence ID" value="ORX70930.1"/>
    <property type="molecule type" value="Genomic_DNA"/>
</dbReference>
<dbReference type="RefSeq" id="XP_040744509.1">
    <property type="nucleotide sequence ID" value="XM_040891044.1"/>
</dbReference>
<protein>
    <submittedName>
        <fullName evidence="1">Uncharacterized protein</fullName>
    </submittedName>
</protein>
<dbReference type="Proteomes" id="UP000193922">
    <property type="component" value="Unassembled WGS sequence"/>
</dbReference>
<dbReference type="GeneID" id="63807692"/>
<organism evidence="1 2">
    <name type="scientific">Linderina pennispora</name>
    <dbReference type="NCBI Taxonomy" id="61395"/>
    <lineage>
        <taxon>Eukaryota</taxon>
        <taxon>Fungi</taxon>
        <taxon>Fungi incertae sedis</taxon>
        <taxon>Zoopagomycota</taxon>
        <taxon>Kickxellomycotina</taxon>
        <taxon>Kickxellomycetes</taxon>
        <taxon>Kickxellales</taxon>
        <taxon>Kickxellaceae</taxon>
        <taxon>Linderina</taxon>
    </lineage>
</organism>
<accession>A0A1Y1WBK7</accession>
<name>A0A1Y1WBK7_9FUNG</name>
<keyword evidence="2" id="KW-1185">Reference proteome</keyword>
<comment type="caution">
    <text evidence="1">The sequence shown here is derived from an EMBL/GenBank/DDBJ whole genome shotgun (WGS) entry which is preliminary data.</text>
</comment>
<proteinExistence type="predicted"/>
<evidence type="ECO:0000313" key="1">
    <source>
        <dbReference type="EMBL" id="ORX70930.1"/>
    </source>
</evidence>
<gene>
    <name evidence="1" type="ORF">DL89DRAFT_315704</name>
</gene>
<dbReference type="AlphaFoldDB" id="A0A1Y1WBK7"/>
<sequence>MGRAVRNTRIPRHSVTYKALNQFRNTTVHLIHTHTKRGSYDTASRLLLSTINGARAPLQRIWQPFLDTLRQQQPARSLAPYLDLMHTVTHTQWPQLCMFERIFLEILELGSMRRAYDIMTVFVQEAGSGSAMAHALYGLLTVSLREDELQLRTKVKGDLERIQGCLPLAKEDVWTSTRFTLMDAESHLFRALQIDPDCDFVKPAYVQVLVALGRQEDAEAFVAKWLEDDQSLLARRAAMQMGQVGLESALDYIQADPFALSADRFSGIIKEALHKPEDIDQDVLKRMIRVVVDAIDVGNSQDKFAWKCLARLLAHFSATDPCERDRAIDGVWECWMSTHLCSHSFVFGKKPSHMQVYKAVCLNHLSDLSPDHPAQLLLCNSNLSRKQLRFAKQNLQEL</sequence>
<dbReference type="OrthoDB" id="5579493at2759"/>
<reference evidence="1 2" key="1">
    <citation type="submission" date="2016-07" db="EMBL/GenBank/DDBJ databases">
        <title>Pervasive Adenine N6-methylation of Active Genes in Fungi.</title>
        <authorList>
            <consortium name="DOE Joint Genome Institute"/>
            <person name="Mondo S.J."/>
            <person name="Dannebaum R.O."/>
            <person name="Kuo R.C."/>
            <person name="Labutti K."/>
            <person name="Haridas S."/>
            <person name="Kuo A."/>
            <person name="Salamov A."/>
            <person name="Ahrendt S.R."/>
            <person name="Lipzen A."/>
            <person name="Sullivan W."/>
            <person name="Andreopoulos W.B."/>
            <person name="Clum A."/>
            <person name="Lindquist E."/>
            <person name="Daum C."/>
            <person name="Ramamoorthy G.K."/>
            <person name="Gryganskyi A."/>
            <person name="Culley D."/>
            <person name="Magnuson J.K."/>
            <person name="James T.Y."/>
            <person name="O'Malley M.A."/>
            <person name="Stajich J.E."/>
            <person name="Spatafora J.W."/>
            <person name="Visel A."/>
            <person name="Grigoriev I.V."/>
        </authorList>
    </citation>
    <scope>NUCLEOTIDE SEQUENCE [LARGE SCALE GENOMIC DNA]</scope>
    <source>
        <strain evidence="1 2">ATCC 12442</strain>
    </source>
</reference>
<evidence type="ECO:0000313" key="2">
    <source>
        <dbReference type="Proteomes" id="UP000193922"/>
    </source>
</evidence>